<dbReference type="EMBL" id="BGPR01118779">
    <property type="protein sequence ID" value="GBN13900.1"/>
    <property type="molecule type" value="Genomic_DNA"/>
</dbReference>
<organism evidence="2 3">
    <name type="scientific">Araneus ventricosus</name>
    <name type="common">Orbweaver spider</name>
    <name type="synonym">Epeira ventricosa</name>
    <dbReference type="NCBI Taxonomy" id="182803"/>
    <lineage>
        <taxon>Eukaryota</taxon>
        <taxon>Metazoa</taxon>
        <taxon>Ecdysozoa</taxon>
        <taxon>Arthropoda</taxon>
        <taxon>Chelicerata</taxon>
        <taxon>Arachnida</taxon>
        <taxon>Araneae</taxon>
        <taxon>Araneomorphae</taxon>
        <taxon>Entelegynae</taxon>
        <taxon>Araneoidea</taxon>
        <taxon>Araneidae</taxon>
        <taxon>Araneus</taxon>
    </lineage>
</organism>
<comment type="caution">
    <text evidence="2">The sequence shown here is derived from an EMBL/GenBank/DDBJ whole genome shotgun (WGS) entry which is preliminary data.</text>
</comment>
<evidence type="ECO:0000313" key="3">
    <source>
        <dbReference type="Proteomes" id="UP000499080"/>
    </source>
</evidence>
<dbReference type="Proteomes" id="UP000499080">
    <property type="component" value="Unassembled WGS sequence"/>
</dbReference>
<reference evidence="2 3" key="1">
    <citation type="journal article" date="2019" name="Sci. Rep.">
        <title>Orb-weaving spider Araneus ventricosus genome elucidates the spidroin gene catalogue.</title>
        <authorList>
            <person name="Kono N."/>
            <person name="Nakamura H."/>
            <person name="Ohtoshi R."/>
            <person name="Moran D.A.P."/>
            <person name="Shinohara A."/>
            <person name="Yoshida Y."/>
            <person name="Fujiwara M."/>
            <person name="Mori M."/>
            <person name="Tomita M."/>
            <person name="Arakawa K."/>
        </authorList>
    </citation>
    <scope>NUCLEOTIDE SEQUENCE [LARGE SCALE GENOMIC DNA]</scope>
</reference>
<feature type="region of interest" description="Disordered" evidence="1">
    <location>
        <begin position="1"/>
        <end position="30"/>
    </location>
</feature>
<protein>
    <submittedName>
        <fullName evidence="2">Uncharacterized protein</fullName>
    </submittedName>
</protein>
<evidence type="ECO:0000256" key="1">
    <source>
        <dbReference type="SAM" id="MobiDB-lite"/>
    </source>
</evidence>
<name>A0A4Y2LI90_ARAVE</name>
<accession>A0A4Y2LI90</accession>
<evidence type="ECO:0000313" key="2">
    <source>
        <dbReference type="EMBL" id="GBN13900.1"/>
    </source>
</evidence>
<dbReference type="AlphaFoldDB" id="A0A4Y2LI90"/>
<gene>
    <name evidence="2" type="ORF">AVEN_170908_1</name>
</gene>
<keyword evidence="3" id="KW-1185">Reference proteome</keyword>
<sequence>MFGEVDVAAPPANARPDGETRNPFGVCAER</sequence>
<proteinExistence type="predicted"/>
<feature type="non-terminal residue" evidence="2">
    <location>
        <position position="30"/>
    </location>
</feature>